<dbReference type="Pfam" id="PF17405">
    <property type="entry name" value="Nrap_D4"/>
    <property type="match status" value="1"/>
</dbReference>
<keyword evidence="19" id="KW-1185">Reference proteome</keyword>
<feature type="domain" description="Nrap protein" evidence="13">
    <location>
        <begin position="315"/>
        <end position="451"/>
    </location>
</feature>
<feature type="compositionally biased region" description="Basic and acidic residues" evidence="11">
    <location>
        <begin position="12"/>
        <end position="22"/>
    </location>
</feature>
<evidence type="ECO:0000256" key="3">
    <source>
        <dbReference type="ARBA" id="ARBA00006674"/>
    </source>
</evidence>
<evidence type="ECO:0000256" key="7">
    <source>
        <dbReference type="ARBA" id="ARBA00023242"/>
    </source>
</evidence>
<evidence type="ECO:0000256" key="2">
    <source>
        <dbReference type="ARBA" id="ARBA00004604"/>
    </source>
</evidence>
<dbReference type="GO" id="GO:0034456">
    <property type="term" value="C:UTP-C complex"/>
    <property type="evidence" value="ECO:0007669"/>
    <property type="project" value="TreeGrafter"/>
</dbReference>
<dbReference type="Pfam" id="PF03813">
    <property type="entry name" value="Nrap"/>
    <property type="match status" value="1"/>
</dbReference>
<dbReference type="EMBL" id="JARQZJ010000001">
    <property type="protein sequence ID" value="KAK9869244.1"/>
    <property type="molecule type" value="Genomic_DNA"/>
</dbReference>
<feature type="region of interest" description="Disordered" evidence="11">
    <location>
        <begin position="1"/>
        <end position="43"/>
    </location>
</feature>
<dbReference type="GO" id="GO:0032040">
    <property type="term" value="C:small-subunit processome"/>
    <property type="evidence" value="ECO:0007669"/>
    <property type="project" value="TreeGrafter"/>
</dbReference>
<comment type="subunit">
    <text evidence="9">Part of the small subunit (SSU) processome, composed of more than 70 proteins and the RNA chaperone small nucleolar RNA (snoRNA) U3.</text>
</comment>
<feature type="domain" description="Nrap protein" evidence="14">
    <location>
        <begin position="456"/>
        <end position="613"/>
    </location>
</feature>
<dbReference type="GO" id="GO:0003723">
    <property type="term" value="F:RNA binding"/>
    <property type="evidence" value="ECO:0007669"/>
    <property type="project" value="UniProtKB-KW"/>
</dbReference>
<dbReference type="GO" id="GO:0006364">
    <property type="term" value="P:rRNA processing"/>
    <property type="evidence" value="ECO:0007669"/>
    <property type="project" value="TreeGrafter"/>
</dbReference>
<evidence type="ECO:0000259" key="13">
    <source>
        <dbReference type="Pfam" id="PF17403"/>
    </source>
</evidence>
<evidence type="ECO:0000313" key="19">
    <source>
        <dbReference type="Proteomes" id="UP001431783"/>
    </source>
</evidence>
<dbReference type="PANTHER" id="PTHR17972:SF0">
    <property type="entry name" value="NUCLEOLAR PROTEIN 6"/>
    <property type="match status" value="1"/>
</dbReference>
<evidence type="ECO:0000256" key="11">
    <source>
        <dbReference type="SAM" id="MobiDB-lite"/>
    </source>
</evidence>
<sequence>MDVDMSDGDTDESIKGDTIDRPSKRHNTSESSVGKKKQKFKQPTVEELNDLHETQTLFNNNLFRLQISELLEATKIKNKYNERLTSWINEFQLFLGILPVHDPINISNFSSKAANRPSRDLRFIKNITSHCKNNLRCDQDISVLFVRPNCMSTFGLFKIGSLPGPHLKINLQLTIPKECFHVKDFLNNRYLVKKFYYLMYIAEHLKSQNICSSIKCSYYQDSILLPHLVVVPSNAEKVFVNIFVVPEQNYFKGHRFLPYVNNVKVPVFEQDLPMGVENNFGEMPTKYYNSALGFDVTLVENIVFIEQTISHLTNVQEGLKLIIVWMNQRKLNEGMGTFHEDIVIYIIVYLVFKKKINNHMSSYQVFRNFLNFMITTNLTKDPISICENITEEVIQQFNSAFDVVIIDRTGYYNVAAFLNASVYFKMRYECQLAFSILDQDTLNSFSNLFLVNIPFHLQYDGIIDIKSDNNFETVLQNVDTNEKAAYLGHHYFLIIKILQSYLKRGLNKRVLNIVPLVPSLQMWDYGVRQKLINHRIIFGIQLDPDSAFDILEYGPNLNDPGDTDFREFWGRLSSNRRFRDGTAKVVVHFDTKTIKEQREIIKNIIDFILTDKLNLNYKFYYNEFEDVLLNKRINAWYPVGTNEETSLKIIRSSDKLGQKIRSLGVQLSISGIGGISDVYCYTNVFPPVPTSYRSGKSITTTRDHNIILKEKKLNAAPKYVEPIECAIYLEHSSKWPTDLDALHHMKILLYLEISKLLFKNYKIVSSVKPSFIDVLYDGTIFRYTLFVSKEVGLLKKSVKANGALIYRDTEKSLELEKKFTILPKIIGALKGMQAQFPCYGISTCLAKRWIRSQLIDDYLFPDMIINLLNAQQFISQSLYTAATTPQVAFLRFLKYIIDVTWDLEPIVINFNNELTREQISNVDTQMRINRDKYPPLFILTPYDNGDSIFTKKAPSKQVLVRLKLLAAECLDVVANIVLNESLYSIKELFIPNINGFNCVLHLRSLINPRRHERILNVETDGKVPFSEPTKEAEENMPVIDFDPVQMYLKELRINYGAFCVFFHDTYGGNFIGVLWNPKELEPRNIKVSYMLGRKVENDKLILDKEEIIRGFHILGKDILKSIDNNT</sequence>
<name>A0AAW1TM02_9CUCU</name>
<gene>
    <name evidence="18" type="ORF">WA026_002994</name>
</gene>
<dbReference type="InterPro" id="IPR005554">
    <property type="entry name" value="NOL6/Upt22"/>
</dbReference>
<dbReference type="Gene3D" id="3.30.70.3030">
    <property type="match status" value="1"/>
</dbReference>
<feature type="domain" description="Nrap protein" evidence="16">
    <location>
        <begin position="836"/>
        <end position="990"/>
    </location>
</feature>
<dbReference type="InterPro" id="IPR035370">
    <property type="entry name" value="Nrap_D5"/>
</dbReference>
<keyword evidence="5" id="KW-0158">Chromosome</keyword>
<keyword evidence="6 10" id="KW-0694">RNA-binding</keyword>
<keyword evidence="7 10" id="KW-0539">Nucleus</keyword>
<evidence type="ECO:0000256" key="8">
    <source>
        <dbReference type="ARBA" id="ARBA00035000"/>
    </source>
</evidence>
<dbReference type="Proteomes" id="UP001431783">
    <property type="component" value="Unassembled WGS sequence"/>
</dbReference>
<dbReference type="Pfam" id="PF17406">
    <property type="entry name" value="Nrap_D5"/>
    <property type="match status" value="1"/>
</dbReference>
<comment type="subcellular location">
    <subcellularLocation>
        <location evidence="1">Chromosome</location>
    </subcellularLocation>
    <subcellularLocation>
        <location evidence="2 10">Nucleus</location>
        <location evidence="2 10">Nucleolus</location>
    </subcellularLocation>
</comment>
<evidence type="ECO:0000256" key="4">
    <source>
        <dbReference type="ARBA" id="ARBA00016437"/>
    </source>
</evidence>
<comment type="function">
    <text evidence="8">Part of the small subunit (SSU) processome, first precursor of the small eukaryotic ribosomal subunit. During the assembly of the SSU processome in the nucleolus, many ribosome biogenesis factors, an RNA chaperone and ribosomal proteins associate with the nascent pre-rRNA and work in concert to generate RNA folding, modifications, rearrangements and cleavage as well as targeted degradation of pre-ribosomal RNA by the RNA exosome.</text>
</comment>
<evidence type="ECO:0000256" key="9">
    <source>
        <dbReference type="ARBA" id="ARBA00035020"/>
    </source>
</evidence>
<dbReference type="PANTHER" id="PTHR17972">
    <property type="entry name" value="NUCLEOLAR RNA-ASSOCIATED PROTEIN"/>
    <property type="match status" value="1"/>
</dbReference>
<evidence type="ECO:0000256" key="6">
    <source>
        <dbReference type="ARBA" id="ARBA00022884"/>
    </source>
</evidence>
<organism evidence="18 19">
    <name type="scientific">Henosepilachna vigintioctopunctata</name>
    <dbReference type="NCBI Taxonomy" id="420089"/>
    <lineage>
        <taxon>Eukaryota</taxon>
        <taxon>Metazoa</taxon>
        <taxon>Ecdysozoa</taxon>
        <taxon>Arthropoda</taxon>
        <taxon>Hexapoda</taxon>
        <taxon>Insecta</taxon>
        <taxon>Pterygota</taxon>
        <taxon>Neoptera</taxon>
        <taxon>Endopterygota</taxon>
        <taxon>Coleoptera</taxon>
        <taxon>Polyphaga</taxon>
        <taxon>Cucujiformia</taxon>
        <taxon>Coccinelloidea</taxon>
        <taxon>Coccinellidae</taxon>
        <taxon>Epilachninae</taxon>
        <taxon>Epilachnini</taxon>
        <taxon>Henosepilachna</taxon>
    </lineage>
</organism>
<dbReference type="Pfam" id="PF17403">
    <property type="entry name" value="Nrap_D2"/>
    <property type="match status" value="1"/>
</dbReference>
<comment type="caution">
    <text evidence="18">The sequence shown here is derived from an EMBL/GenBank/DDBJ whole genome shotgun (WGS) entry which is preliminary data.</text>
</comment>
<evidence type="ECO:0000256" key="1">
    <source>
        <dbReference type="ARBA" id="ARBA00004286"/>
    </source>
</evidence>
<dbReference type="InterPro" id="IPR035369">
    <property type="entry name" value="Nrap_D4"/>
</dbReference>
<dbReference type="GO" id="GO:0006409">
    <property type="term" value="P:tRNA export from nucleus"/>
    <property type="evidence" value="ECO:0007669"/>
    <property type="project" value="TreeGrafter"/>
</dbReference>
<dbReference type="GO" id="GO:0032545">
    <property type="term" value="C:CURI complex"/>
    <property type="evidence" value="ECO:0007669"/>
    <property type="project" value="TreeGrafter"/>
</dbReference>
<evidence type="ECO:0000313" key="18">
    <source>
        <dbReference type="EMBL" id="KAK9869244.1"/>
    </source>
</evidence>
<evidence type="ECO:0000259" key="14">
    <source>
        <dbReference type="Pfam" id="PF17404"/>
    </source>
</evidence>
<dbReference type="Gene3D" id="1.10.1410.10">
    <property type="match status" value="2"/>
</dbReference>
<proteinExistence type="inferred from homology"/>
<feature type="domain" description="Nrap protein" evidence="17">
    <location>
        <begin position="994"/>
        <end position="1122"/>
    </location>
</feature>
<dbReference type="InterPro" id="IPR035367">
    <property type="entry name" value="Nrap_D2"/>
</dbReference>
<feature type="compositionally biased region" description="Acidic residues" evidence="11">
    <location>
        <begin position="1"/>
        <end position="11"/>
    </location>
</feature>
<dbReference type="InterPro" id="IPR035368">
    <property type="entry name" value="Nrap_D3"/>
</dbReference>
<evidence type="ECO:0000256" key="5">
    <source>
        <dbReference type="ARBA" id="ARBA00022454"/>
    </source>
</evidence>
<evidence type="ECO:0000259" key="12">
    <source>
        <dbReference type="Pfam" id="PF03813"/>
    </source>
</evidence>
<protein>
    <recommendedName>
        <fullName evidence="4 10">Nucleolar protein 6</fullName>
    </recommendedName>
</protein>
<evidence type="ECO:0000259" key="16">
    <source>
        <dbReference type="Pfam" id="PF17406"/>
    </source>
</evidence>
<dbReference type="Pfam" id="PF17404">
    <property type="entry name" value="Nrap_D3"/>
    <property type="match status" value="1"/>
</dbReference>
<dbReference type="Pfam" id="PF17407">
    <property type="entry name" value="Nrap_D6"/>
    <property type="match status" value="1"/>
</dbReference>
<dbReference type="InterPro" id="IPR035082">
    <property type="entry name" value="Nrap_D1"/>
</dbReference>
<evidence type="ECO:0000259" key="15">
    <source>
        <dbReference type="Pfam" id="PF17405"/>
    </source>
</evidence>
<accession>A0AAW1TM02</accession>
<evidence type="ECO:0000259" key="17">
    <source>
        <dbReference type="Pfam" id="PF17407"/>
    </source>
</evidence>
<comment type="similarity">
    <text evidence="3 10">Belongs to the NRAP family.</text>
</comment>
<dbReference type="AlphaFoldDB" id="A0AAW1TM02"/>
<reference evidence="18 19" key="1">
    <citation type="submission" date="2023-03" db="EMBL/GenBank/DDBJ databases">
        <title>Genome insight into feeding habits of ladybird beetles.</title>
        <authorList>
            <person name="Li H.-S."/>
            <person name="Huang Y.-H."/>
            <person name="Pang H."/>
        </authorList>
    </citation>
    <scope>NUCLEOTIDE SEQUENCE [LARGE SCALE GENOMIC DNA]</scope>
    <source>
        <strain evidence="18">SYSU_2023b</strain>
        <tissue evidence="18">Whole body</tissue>
    </source>
</reference>
<evidence type="ECO:0000256" key="10">
    <source>
        <dbReference type="RuleBase" id="RU364032"/>
    </source>
</evidence>
<feature type="domain" description="Nrap protein" evidence="12">
    <location>
        <begin position="169"/>
        <end position="309"/>
    </location>
</feature>
<dbReference type="InterPro" id="IPR035371">
    <property type="entry name" value="Nrap_D6"/>
</dbReference>
<feature type="domain" description="Nrap protein" evidence="15">
    <location>
        <begin position="634"/>
        <end position="833"/>
    </location>
</feature>
<dbReference type="GO" id="GO:0005694">
    <property type="term" value="C:chromosome"/>
    <property type="evidence" value="ECO:0007669"/>
    <property type="project" value="UniProtKB-SubCell"/>
</dbReference>